<gene>
    <name evidence="2" type="ORF">BLNAU_2963</name>
</gene>
<feature type="signal peptide" evidence="1">
    <location>
        <begin position="1"/>
        <end position="15"/>
    </location>
</feature>
<feature type="chain" id="PRO_5045870873" evidence="1">
    <location>
        <begin position="16"/>
        <end position="471"/>
    </location>
</feature>
<dbReference type="EMBL" id="JARBJD010000013">
    <property type="protein sequence ID" value="KAK2961907.1"/>
    <property type="molecule type" value="Genomic_DNA"/>
</dbReference>
<evidence type="ECO:0000313" key="3">
    <source>
        <dbReference type="Proteomes" id="UP001281761"/>
    </source>
</evidence>
<organism evidence="2 3">
    <name type="scientific">Blattamonas nauphoetae</name>
    <dbReference type="NCBI Taxonomy" id="2049346"/>
    <lineage>
        <taxon>Eukaryota</taxon>
        <taxon>Metamonada</taxon>
        <taxon>Preaxostyla</taxon>
        <taxon>Oxymonadida</taxon>
        <taxon>Blattamonas</taxon>
    </lineage>
</organism>
<name>A0ABQ9YDS6_9EUKA</name>
<evidence type="ECO:0000256" key="1">
    <source>
        <dbReference type="SAM" id="SignalP"/>
    </source>
</evidence>
<evidence type="ECO:0000313" key="2">
    <source>
        <dbReference type="EMBL" id="KAK2961907.1"/>
    </source>
</evidence>
<protein>
    <submittedName>
        <fullName evidence="2">Uncharacterized protein</fullName>
    </submittedName>
</protein>
<reference evidence="2 3" key="1">
    <citation type="journal article" date="2022" name="bioRxiv">
        <title>Genomics of Preaxostyla Flagellates Illuminates Evolutionary Transitions and the Path Towards Mitochondrial Loss.</title>
        <authorList>
            <person name="Novak L.V.F."/>
            <person name="Treitli S.C."/>
            <person name="Pyrih J."/>
            <person name="Halakuc P."/>
            <person name="Pipaliya S.V."/>
            <person name="Vacek V."/>
            <person name="Brzon O."/>
            <person name="Soukal P."/>
            <person name="Eme L."/>
            <person name="Dacks J.B."/>
            <person name="Karnkowska A."/>
            <person name="Elias M."/>
            <person name="Hampl V."/>
        </authorList>
    </citation>
    <scope>NUCLEOTIDE SEQUENCE [LARGE SCALE GENOMIC DNA]</scope>
    <source>
        <strain evidence="2">NAU3</strain>
        <tissue evidence="2">Gut</tissue>
    </source>
</reference>
<comment type="caution">
    <text evidence="2">The sequence shown here is derived from an EMBL/GenBank/DDBJ whole genome shotgun (WGS) entry which is preliminary data.</text>
</comment>
<dbReference type="Proteomes" id="UP001281761">
    <property type="component" value="Unassembled WGS sequence"/>
</dbReference>
<accession>A0ABQ9YDS6</accession>
<proteinExistence type="predicted"/>
<keyword evidence="1" id="KW-0732">Signal</keyword>
<sequence length="471" mass="51611">MILLALTTFLYSAVNDTIFLEFGGMSKTCLTAETACHSLDQAVKHAQWANVSKIVIQGHAELIGEIVFDSNADTFKKTPAGNIKFEMTLSDHVLSSNDDHYGLTGLGTIVVKGTSSAEMYLQLGSPPYKSIEISTTRTPGGTKKNYVFRVEQYGLLELSALLYVHPLQLPSTTTFTKLTSNFKTEPWDQKSAAVIVNKGALIMLPQIYVYDPELGVLVLNDIDIAKSKITIGQYYTTSRNSLIPKGIVCSITNSTNTFNITIYGSGNQIWDPPTDLVKIDQYPLDIHFEGKCAAYDAADTLQLHKLNKTDMSNITKSGFIFPEVYLTRSNLKVATQTGGQSSDLGNYLVAEFYSGTSSLNVEALRRLKVSIAPRYHTQDTDDAIIRWDEMTWYVGLFLTGLQNGGMELLQSGQSDYAVAAVPRGNVGISGEYTVKMEFGDEVRYVGCLYSGARNTAAFATLALLLAVLLGF</sequence>
<keyword evidence="3" id="KW-1185">Reference proteome</keyword>